<organism evidence="2 3">
    <name type="scientific">Ranitomeya imitator</name>
    <name type="common">mimic poison frog</name>
    <dbReference type="NCBI Taxonomy" id="111125"/>
    <lineage>
        <taxon>Eukaryota</taxon>
        <taxon>Metazoa</taxon>
        <taxon>Chordata</taxon>
        <taxon>Craniata</taxon>
        <taxon>Vertebrata</taxon>
        <taxon>Euteleostomi</taxon>
        <taxon>Amphibia</taxon>
        <taxon>Batrachia</taxon>
        <taxon>Anura</taxon>
        <taxon>Neobatrachia</taxon>
        <taxon>Hyloidea</taxon>
        <taxon>Dendrobatidae</taxon>
        <taxon>Dendrobatinae</taxon>
        <taxon>Ranitomeya</taxon>
    </lineage>
</organism>
<dbReference type="CDD" id="cd21451">
    <property type="entry name" value="DLC-like_TCTEX1D"/>
    <property type="match status" value="1"/>
</dbReference>
<comment type="similarity">
    <text evidence="1">Belongs to the dynein light chain Tctex-type family.</text>
</comment>
<protein>
    <submittedName>
        <fullName evidence="2">Uncharacterized protein</fullName>
    </submittedName>
</protein>
<proteinExistence type="inferred from homology"/>
<keyword evidence="3" id="KW-1185">Reference proteome</keyword>
<gene>
    <name evidence="2" type="ORF">RIMI_LOCUS6432952</name>
</gene>
<accession>A0ABN9L892</accession>
<evidence type="ECO:0000313" key="3">
    <source>
        <dbReference type="Proteomes" id="UP001176940"/>
    </source>
</evidence>
<comment type="caution">
    <text evidence="2">The sequence shown here is derived from an EMBL/GenBank/DDBJ whole genome shotgun (WGS) entry which is preliminary data.</text>
</comment>
<dbReference type="PANTHER" id="PTHR21255:SF61">
    <property type="entry name" value="TCTEX1 DOMAIN CONTAINING 1"/>
    <property type="match status" value="1"/>
</dbReference>
<evidence type="ECO:0000256" key="1">
    <source>
        <dbReference type="ARBA" id="ARBA00005361"/>
    </source>
</evidence>
<dbReference type="Gene3D" id="3.30.1140.40">
    <property type="entry name" value="Tctex-1"/>
    <property type="match status" value="1"/>
</dbReference>
<dbReference type="InterPro" id="IPR038586">
    <property type="entry name" value="Tctex-1-like_sf"/>
</dbReference>
<dbReference type="EMBL" id="CAUEEQ010011561">
    <property type="protein sequence ID" value="CAJ0935744.1"/>
    <property type="molecule type" value="Genomic_DNA"/>
</dbReference>
<sequence length="198" mass="22076">MASKTSGKRSSVASVRISLDNADKSGTKMPIRTKPLLGNVSIINQASWSLTGLLAAQRMTKNLKERRAQKVALVKKIEIVEPQPPSFASRPPEKVQVSAIRNILESYLPLRLGDTTYDPQKVPSLVKEISEEIRSQVKKVLPARYKMLCVATMGERGQEDIKVVSRCLWDPHADNYAAHVYQNDSVFCVVSVYTVFCE</sequence>
<dbReference type="InterPro" id="IPR005334">
    <property type="entry name" value="Tctex-1-like"/>
</dbReference>
<reference evidence="2" key="1">
    <citation type="submission" date="2023-07" db="EMBL/GenBank/DDBJ databases">
        <authorList>
            <person name="Stuckert A."/>
        </authorList>
    </citation>
    <scope>NUCLEOTIDE SEQUENCE</scope>
</reference>
<name>A0ABN9L892_9NEOB</name>
<dbReference type="PANTHER" id="PTHR21255">
    <property type="entry name" value="T-COMPLEX-ASSOCIATED-TESTIS-EXPRESSED 1/ DYNEIN LIGHT CHAIN"/>
    <property type="match status" value="1"/>
</dbReference>
<evidence type="ECO:0000313" key="2">
    <source>
        <dbReference type="EMBL" id="CAJ0935744.1"/>
    </source>
</evidence>
<dbReference type="Pfam" id="PF03645">
    <property type="entry name" value="Tctex-1"/>
    <property type="match status" value="1"/>
</dbReference>
<dbReference type="Proteomes" id="UP001176940">
    <property type="component" value="Unassembled WGS sequence"/>
</dbReference>